<gene>
    <name evidence="1" type="ORF">H9630_09715</name>
</gene>
<evidence type="ECO:0000313" key="1">
    <source>
        <dbReference type="EMBL" id="MBD8015095.1"/>
    </source>
</evidence>
<comment type="caution">
    <text evidence="1">The sequence shown here is derived from an EMBL/GenBank/DDBJ whole genome shotgun (WGS) entry which is preliminary data.</text>
</comment>
<dbReference type="EMBL" id="JACSPU010000003">
    <property type="protein sequence ID" value="MBD8015095.1"/>
    <property type="molecule type" value="Genomic_DNA"/>
</dbReference>
<organism evidence="1 2">
    <name type="scientific">Planococcus wigleyi</name>
    <dbReference type="NCBI Taxonomy" id="2762216"/>
    <lineage>
        <taxon>Bacteria</taxon>
        <taxon>Bacillati</taxon>
        <taxon>Bacillota</taxon>
        <taxon>Bacilli</taxon>
        <taxon>Bacillales</taxon>
        <taxon>Caryophanaceae</taxon>
        <taxon>Planococcus</taxon>
    </lineage>
</organism>
<proteinExistence type="predicted"/>
<accession>A0ABR8WDL4</accession>
<reference evidence="1 2" key="1">
    <citation type="submission" date="2020-08" db="EMBL/GenBank/DDBJ databases">
        <title>A Genomic Blueprint of the Chicken Gut Microbiome.</title>
        <authorList>
            <person name="Gilroy R."/>
            <person name="Ravi A."/>
            <person name="Getino M."/>
            <person name="Pursley I."/>
            <person name="Horton D.L."/>
            <person name="Alikhan N.-F."/>
            <person name="Baker D."/>
            <person name="Gharbi K."/>
            <person name="Hall N."/>
            <person name="Watson M."/>
            <person name="Adriaenssens E.M."/>
            <person name="Foster-Nyarko E."/>
            <person name="Jarju S."/>
            <person name="Secka A."/>
            <person name="Antonio M."/>
            <person name="Oren A."/>
            <person name="Chaudhuri R."/>
            <person name="La Ragione R.M."/>
            <person name="Hildebrand F."/>
            <person name="Pallen M.J."/>
        </authorList>
    </citation>
    <scope>NUCLEOTIDE SEQUENCE [LARGE SCALE GENOMIC DNA]</scope>
    <source>
        <strain evidence="1 2">Sa1BUA13</strain>
    </source>
</reference>
<protein>
    <submittedName>
        <fullName evidence="1">Uncharacterized protein</fullName>
    </submittedName>
</protein>
<dbReference type="Proteomes" id="UP000658980">
    <property type="component" value="Unassembled WGS sequence"/>
</dbReference>
<keyword evidence="2" id="KW-1185">Reference proteome</keyword>
<sequence length="113" mass="13166">MGNDMKHLPTVSRAKEEIEYLQDYVSLAEVYHANTLKKEIIKLYAYTGSIQKVALQLNEEREARNLPLIDAAFVSYTIQSKPQDPLHKLLRTNYLQKTKHIRKKPAEKGKYSY</sequence>
<evidence type="ECO:0000313" key="2">
    <source>
        <dbReference type="Proteomes" id="UP000658980"/>
    </source>
</evidence>
<name>A0ABR8WDL4_9BACL</name>